<organism evidence="2 3">
    <name type="scientific">Actinocrinis puniceicyclus</name>
    <dbReference type="NCBI Taxonomy" id="977794"/>
    <lineage>
        <taxon>Bacteria</taxon>
        <taxon>Bacillati</taxon>
        <taxon>Actinomycetota</taxon>
        <taxon>Actinomycetes</taxon>
        <taxon>Catenulisporales</taxon>
        <taxon>Actinospicaceae</taxon>
        <taxon>Actinocrinis</taxon>
    </lineage>
</organism>
<keyword evidence="1" id="KW-1133">Transmembrane helix</keyword>
<protein>
    <submittedName>
        <fullName evidence="2">Uncharacterized protein</fullName>
    </submittedName>
</protein>
<evidence type="ECO:0000256" key="1">
    <source>
        <dbReference type="SAM" id="Phobius"/>
    </source>
</evidence>
<accession>A0A8J8BAZ8</accession>
<dbReference type="Proteomes" id="UP000677913">
    <property type="component" value="Unassembled WGS sequence"/>
</dbReference>
<gene>
    <name evidence="2" type="ORF">KGA66_05985</name>
</gene>
<evidence type="ECO:0000313" key="2">
    <source>
        <dbReference type="EMBL" id="MBS2962588.1"/>
    </source>
</evidence>
<reference evidence="2" key="1">
    <citation type="submission" date="2021-04" db="EMBL/GenBank/DDBJ databases">
        <title>Genome based classification of Actinospica acidithermotolerans sp. nov., an actinobacterium isolated from an Indonesian hot spring.</title>
        <authorList>
            <person name="Kusuma A.B."/>
            <person name="Putra K.E."/>
            <person name="Nafisah S."/>
            <person name="Loh J."/>
            <person name="Nouioui I."/>
            <person name="Goodfellow M."/>
        </authorList>
    </citation>
    <scope>NUCLEOTIDE SEQUENCE</scope>
    <source>
        <strain evidence="2">DSM 45618</strain>
    </source>
</reference>
<keyword evidence="3" id="KW-1185">Reference proteome</keyword>
<feature type="transmembrane region" description="Helical" evidence="1">
    <location>
        <begin position="6"/>
        <end position="28"/>
    </location>
</feature>
<keyword evidence="1" id="KW-0472">Membrane</keyword>
<comment type="caution">
    <text evidence="2">The sequence shown here is derived from an EMBL/GenBank/DDBJ whole genome shotgun (WGS) entry which is preliminary data.</text>
</comment>
<proteinExistence type="predicted"/>
<dbReference type="EMBL" id="JAGSXH010000013">
    <property type="protein sequence ID" value="MBS2962588.1"/>
    <property type="molecule type" value="Genomic_DNA"/>
</dbReference>
<name>A0A8J8BAZ8_9ACTN</name>
<dbReference type="RefSeq" id="WP_211465414.1">
    <property type="nucleotide sequence ID" value="NZ_JAGSXH010000013.1"/>
</dbReference>
<dbReference type="AlphaFoldDB" id="A0A8J8BAZ8"/>
<sequence length="93" mass="9794">MTGISLWQASAGSLLAIVVLLILTGRLVPYRMLRDARAEADRWRSAYELEREARERLAIHAAAGIEAARTATAVLTALPVAPAGGNPDASAVA</sequence>
<evidence type="ECO:0000313" key="3">
    <source>
        <dbReference type="Proteomes" id="UP000677913"/>
    </source>
</evidence>
<keyword evidence="1" id="KW-0812">Transmembrane</keyword>